<dbReference type="Pfam" id="PF02203">
    <property type="entry name" value="TarH"/>
    <property type="match status" value="1"/>
</dbReference>
<evidence type="ECO:0000256" key="2">
    <source>
        <dbReference type="ARBA" id="ARBA00022475"/>
    </source>
</evidence>
<dbReference type="Proteomes" id="UP001214170">
    <property type="component" value="Chromosome"/>
</dbReference>
<feature type="transmembrane region" description="Helical" evidence="14">
    <location>
        <begin position="192"/>
        <end position="211"/>
    </location>
</feature>
<evidence type="ECO:0000256" key="6">
    <source>
        <dbReference type="ARBA" id="ARBA00022692"/>
    </source>
</evidence>
<reference evidence="17 18" key="1">
    <citation type="submission" date="2023-03" db="EMBL/GenBank/DDBJ databases">
        <title>Achromobacter spanius LIG8.</title>
        <authorList>
            <person name="Shrestha S."/>
        </authorList>
    </citation>
    <scope>NUCLEOTIDE SEQUENCE [LARGE SCALE GENOMIC DNA]</scope>
    <source>
        <strain evidence="17 18">LIG8</strain>
    </source>
</reference>
<dbReference type="CDD" id="cd06225">
    <property type="entry name" value="HAMP"/>
    <property type="match status" value="1"/>
</dbReference>
<evidence type="ECO:0000256" key="13">
    <source>
        <dbReference type="SAM" id="MobiDB-lite"/>
    </source>
</evidence>
<dbReference type="InterPro" id="IPR051310">
    <property type="entry name" value="MCP_chemotaxis"/>
</dbReference>
<evidence type="ECO:0000256" key="3">
    <source>
        <dbReference type="ARBA" id="ARBA00022481"/>
    </source>
</evidence>
<feature type="coiled-coil region" evidence="12">
    <location>
        <begin position="470"/>
        <end position="508"/>
    </location>
</feature>
<evidence type="ECO:0000256" key="10">
    <source>
        <dbReference type="ARBA" id="ARBA00029447"/>
    </source>
</evidence>
<dbReference type="PROSITE" id="PS50111">
    <property type="entry name" value="CHEMOTAXIS_TRANSDUC_2"/>
    <property type="match status" value="1"/>
</dbReference>
<keyword evidence="6 14" id="KW-0812">Transmembrane</keyword>
<organism evidence="17 18">
    <name type="scientific">Achromobacter spanius</name>
    <dbReference type="NCBI Taxonomy" id="217203"/>
    <lineage>
        <taxon>Bacteria</taxon>
        <taxon>Pseudomonadati</taxon>
        <taxon>Pseudomonadota</taxon>
        <taxon>Betaproteobacteria</taxon>
        <taxon>Burkholderiales</taxon>
        <taxon>Alcaligenaceae</taxon>
        <taxon>Achromobacter</taxon>
    </lineage>
</organism>
<evidence type="ECO:0000256" key="12">
    <source>
        <dbReference type="SAM" id="Coils"/>
    </source>
</evidence>
<dbReference type="InterPro" id="IPR035440">
    <property type="entry name" value="4HB_MCP_dom_sf"/>
</dbReference>
<dbReference type="PANTHER" id="PTHR43531:SF14">
    <property type="entry name" value="METHYL-ACCEPTING CHEMOTAXIS PROTEIN I-RELATED"/>
    <property type="match status" value="1"/>
</dbReference>
<dbReference type="InterPro" id="IPR003122">
    <property type="entry name" value="Tar_rcpt_lig-bd"/>
</dbReference>
<dbReference type="SMART" id="SM00283">
    <property type="entry name" value="MA"/>
    <property type="match status" value="1"/>
</dbReference>
<dbReference type="Pfam" id="PF00015">
    <property type="entry name" value="MCPsignal"/>
    <property type="match status" value="1"/>
</dbReference>
<dbReference type="PANTHER" id="PTHR43531">
    <property type="entry name" value="PROTEIN ICFG"/>
    <property type="match status" value="1"/>
</dbReference>
<comment type="similarity">
    <text evidence="10">Belongs to the methyl-accepting chemotaxis (MCP) protein family.</text>
</comment>
<proteinExistence type="inferred from homology"/>
<evidence type="ECO:0000256" key="1">
    <source>
        <dbReference type="ARBA" id="ARBA00004429"/>
    </source>
</evidence>
<name>A0ABY8GWC6_9BURK</name>
<evidence type="ECO:0000259" key="15">
    <source>
        <dbReference type="PROSITE" id="PS50111"/>
    </source>
</evidence>
<sequence length="648" mass="68634">MLVNLKVRTCIVLVLVLFTGAMFVSNGVAWLGLNSSNGKLEQVNDAYSNQATQLNRAYIAFLRGRLLLANSLMDMQQGKTEQATSQAKRADTLMQEGNQQLDAFRKVPRMAGSEALIEKLETAYRQFDGVYKRQAAALTNLAIQEYLDLNDDGAAANTAFRESVYGVLQFLDGRTNELVVQAEADHRISRTVTIAMLAITLLLALGCWIFINRTVLRPLHQAGNHFDKISGGDFTGRIDVRSTNEIGQLFAAIKRMQESLTRTVATVRRGVDEINVGAREISAGNTDLSSRTEQQAASLEETAASMEELASTVKQNADNARQANQLAASASDVAERGGSAVSEVVSTMQGISASSRKISEIVSVIDGIAFQTNILALNAAVEAARAGEQGKGFAVVAGEVRSLAQRSAQAAKEIKGLIEDSVNKVGAGSQQVERAGATMQEIVASVKRVTDIMGEISAASEEQSSGIDQVNRAVSQMDEVTQQNAALVEEAAAAAGSLQEQAQRLAQAVAVFKINAGEVIEVPAQHLASQQAAPRVPSPQTAPRAPSPAQHLAHSAQPAGTASTSATAASQAETSEQETDEAPAAPKPAPRKTQVARPKPAATAATVVRPLRRPATRADNAASKAETKPAASAASRRAAPADDDWESF</sequence>
<evidence type="ECO:0000256" key="11">
    <source>
        <dbReference type="PROSITE-ProRule" id="PRU00284"/>
    </source>
</evidence>
<keyword evidence="5" id="KW-0997">Cell inner membrane</keyword>
<evidence type="ECO:0000256" key="8">
    <source>
        <dbReference type="ARBA" id="ARBA00023136"/>
    </source>
</evidence>
<dbReference type="InterPro" id="IPR003660">
    <property type="entry name" value="HAMP_dom"/>
</dbReference>
<keyword evidence="8 14" id="KW-0472">Membrane</keyword>
<evidence type="ECO:0000256" key="5">
    <source>
        <dbReference type="ARBA" id="ARBA00022519"/>
    </source>
</evidence>
<feature type="compositionally biased region" description="Low complexity" evidence="13">
    <location>
        <begin position="555"/>
        <end position="574"/>
    </location>
</feature>
<feature type="domain" description="HAMP" evidence="16">
    <location>
        <begin position="213"/>
        <end position="265"/>
    </location>
</feature>
<feature type="domain" description="Methyl-accepting transducer" evidence="15">
    <location>
        <begin position="270"/>
        <end position="499"/>
    </location>
</feature>
<dbReference type="SUPFAM" id="SSF47170">
    <property type="entry name" value="Aspartate receptor, ligand-binding domain"/>
    <property type="match status" value="1"/>
</dbReference>
<dbReference type="RefSeq" id="WP_268078414.1">
    <property type="nucleotide sequence ID" value="NZ_CP106885.1"/>
</dbReference>
<evidence type="ECO:0000256" key="14">
    <source>
        <dbReference type="SAM" id="Phobius"/>
    </source>
</evidence>
<dbReference type="CDD" id="cd11386">
    <property type="entry name" value="MCP_signal"/>
    <property type="match status" value="1"/>
</dbReference>
<accession>A0ABY8GWC6</accession>
<dbReference type="EMBL" id="CP121261">
    <property type="protein sequence ID" value="WFP08838.1"/>
    <property type="molecule type" value="Genomic_DNA"/>
</dbReference>
<dbReference type="InterPro" id="IPR004090">
    <property type="entry name" value="Chemotax_Me-accpt_rcpt"/>
</dbReference>
<evidence type="ECO:0000313" key="17">
    <source>
        <dbReference type="EMBL" id="WFP08838.1"/>
    </source>
</evidence>
<evidence type="ECO:0000313" key="18">
    <source>
        <dbReference type="Proteomes" id="UP001214170"/>
    </source>
</evidence>
<dbReference type="InterPro" id="IPR004089">
    <property type="entry name" value="MCPsignal_dom"/>
</dbReference>
<feature type="region of interest" description="Disordered" evidence="13">
    <location>
        <begin position="530"/>
        <end position="648"/>
    </location>
</feature>
<feature type="compositionally biased region" description="Low complexity" evidence="13">
    <location>
        <begin position="629"/>
        <end position="638"/>
    </location>
</feature>
<keyword evidence="18" id="KW-1185">Reference proteome</keyword>
<keyword evidence="2" id="KW-1003">Cell membrane</keyword>
<dbReference type="PRINTS" id="PR00260">
    <property type="entry name" value="CHEMTRNSDUCR"/>
</dbReference>
<evidence type="ECO:0000256" key="7">
    <source>
        <dbReference type="ARBA" id="ARBA00022989"/>
    </source>
</evidence>
<keyword evidence="12" id="KW-0175">Coiled coil</keyword>
<protein>
    <submittedName>
        <fullName evidence="17">Methyl-accepting chemotaxis protein</fullName>
    </submittedName>
</protein>
<dbReference type="SUPFAM" id="SSF58104">
    <property type="entry name" value="Methyl-accepting chemotaxis protein (MCP) signaling domain"/>
    <property type="match status" value="1"/>
</dbReference>
<keyword evidence="7 14" id="KW-1133">Transmembrane helix</keyword>
<evidence type="ECO:0000259" key="16">
    <source>
        <dbReference type="PROSITE" id="PS50885"/>
    </source>
</evidence>
<comment type="subcellular location">
    <subcellularLocation>
        <location evidence="1">Cell inner membrane</location>
        <topology evidence="1">Multi-pass membrane protein</topology>
    </subcellularLocation>
</comment>
<dbReference type="PROSITE" id="PS50885">
    <property type="entry name" value="HAMP"/>
    <property type="match status" value="1"/>
</dbReference>
<feature type="coiled-coil region" evidence="12">
    <location>
        <begin position="289"/>
        <end position="323"/>
    </location>
</feature>
<keyword evidence="3" id="KW-0488">Methylation</keyword>
<dbReference type="Gene3D" id="1.10.287.950">
    <property type="entry name" value="Methyl-accepting chemotaxis protein"/>
    <property type="match status" value="1"/>
</dbReference>
<dbReference type="SMART" id="SM00304">
    <property type="entry name" value="HAMP"/>
    <property type="match status" value="1"/>
</dbReference>
<keyword evidence="9 11" id="KW-0807">Transducer</keyword>
<keyword evidence="4" id="KW-0145">Chemotaxis</keyword>
<dbReference type="Pfam" id="PF00672">
    <property type="entry name" value="HAMP"/>
    <property type="match status" value="1"/>
</dbReference>
<dbReference type="Gene3D" id="1.20.120.30">
    <property type="entry name" value="Aspartate receptor, ligand-binding domain"/>
    <property type="match status" value="1"/>
</dbReference>
<gene>
    <name evidence="17" type="ORF">P8T11_02865</name>
</gene>
<evidence type="ECO:0000256" key="4">
    <source>
        <dbReference type="ARBA" id="ARBA00022500"/>
    </source>
</evidence>
<evidence type="ECO:0000256" key="9">
    <source>
        <dbReference type="ARBA" id="ARBA00023224"/>
    </source>
</evidence>
<feature type="transmembrane region" description="Helical" evidence="14">
    <location>
        <begin position="12"/>
        <end position="33"/>
    </location>
</feature>